<protein>
    <submittedName>
        <fullName evidence="1">29311_t:CDS:1</fullName>
    </submittedName>
</protein>
<evidence type="ECO:0000313" key="1">
    <source>
        <dbReference type="EMBL" id="CAG8525610.1"/>
    </source>
</evidence>
<dbReference type="EMBL" id="CAJVQC010003365">
    <property type="protein sequence ID" value="CAG8525610.1"/>
    <property type="molecule type" value="Genomic_DNA"/>
</dbReference>
<dbReference type="Proteomes" id="UP000789920">
    <property type="component" value="Unassembled WGS sequence"/>
</dbReference>
<proteinExistence type="predicted"/>
<name>A0ACA9LJ00_9GLOM</name>
<keyword evidence="2" id="KW-1185">Reference proteome</keyword>
<gene>
    <name evidence="1" type="ORF">RPERSI_LOCUS2904</name>
</gene>
<organism evidence="1 2">
    <name type="scientific">Racocetra persica</name>
    <dbReference type="NCBI Taxonomy" id="160502"/>
    <lineage>
        <taxon>Eukaryota</taxon>
        <taxon>Fungi</taxon>
        <taxon>Fungi incertae sedis</taxon>
        <taxon>Mucoromycota</taxon>
        <taxon>Glomeromycotina</taxon>
        <taxon>Glomeromycetes</taxon>
        <taxon>Diversisporales</taxon>
        <taxon>Gigasporaceae</taxon>
        <taxon>Racocetra</taxon>
    </lineage>
</organism>
<reference evidence="1" key="1">
    <citation type="submission" date="2021-06" db="EMBL/GenBank/DDBJ databases">
        <authorList>
            <person name="Kallberg Y."/>
            <person name="Tangrot J."/>
            <person name="Rosling A."/>
        </authorList>
    </citation>
    <scope>NUCLEOTIDE SEQUENCE</scope>
    <source>
        <strain evidence="1">MA461A</strain>
    </source>
</reference>
<sequence>MEQEEKYLGETQRRKSPKSIMNYPNERGPTTRLLDECLMELNSKHDMVTSCLRKGNSFVTGQRSIKSKIEQIKNEPGFYQRAPFLTIAKELLSLVKQNKVEVTFLSAFDKRVFANGDPRKKQIFSETFGKYPNCSLNLVGFDSEGQGQTKGE</sequence>
<evidence type="ECO:0000313" key="2">
    <source>
        <dbReference type="Proteomes" id="UP000789920"/>
    </source>
</evidence>
<accession>A0ACA9LJ00</accession>
<comment type="caution">
    <text evidence="1">The sequence shown here is derived from an EMBL/GenBank/DDBJ whole genome shotgun (WGS) entry which is preliminary data.</text>
</comment>